<dbReference type="InterPro" id="IPR001841">
    <property type="entry name" value="Znf_RING"/>
</dbReference>
<name>A0A8J5SA21_ZIZPA</name>
<feature type="compositionally biased region" description="Polar residues" evidence="2">
    <location>
        <begin position="117"/>
        <end position="132"/>
    </location>
</feature>
<evidence type="ECO:0000259" key="3">
    <source>
        <dbReference type="PROSITE" id="PS50089"/>
    </source>
</evidence>
<reference evidence="4" key="2">
    <citation type="submission" date="2021-02" db="EMBL/GenBank/DDBJ databases">
        <authorList>
            <person name="Kimball J.A."/>
            <person name="Haas M.W."/>
            <person name="Macchietto M."/>
            <person name="Kono T."/>
            <person name="Duquette J."/>
            <person name="Shao M."/>
        </authorList>
    </citation>
    <scope>NUCLEOTIDE SEQUENCE</scope>
    <source>
        <tissue evidence="4">Fresh leaf tissue</tissue>
    </source>
</reference>
<gene>
    <name evidence="4" type="ORF">GUJ93_ZPchr0002g25773</name>
</gene>
<evidence type="ECO:0000313" key="4">
    <source>
        <dbReference type="EMBL" id="KAG8059155.1"/>
    </source>
</evidence>
<sequence>MPRAPRTSMPLAAAAENVRSDAGHIEPSCSTPPNQQIFRPVTRSMTRKPAASPDVKEGESASAIKRKSITDPFFSTQSAASRPFVTRVRTPQKGTSSAWKPLTQPAYLSGDLKRASDPSTNPAAKPLTQSAALSGDLKRSSVPSTNPTAKRSRVALSQAAKDSPTVPRGKKNRNEECMSQGDQLDGVVVPSPEKKLQMGKSPSDVLPKWKSTINNQDGKLTAPLYVVKSEAESGENYGIVSAKIGAASTNDTCQSPEAVQLLARQLQPDTKNNSNEIKEAIANGTHQANQSVVPFTIKTMVDGRSQVNQSVAPVADKAIANGMHQVNKLVAPGIAFPRNLQNDIQRKFAKLLMTTKQASATAPLVTPKLEIGKAKVPSNALSDPAYARALLVQQQEKLLQQYKLANSQQNLHIKGPALLDNDEAPPIEPLGTRCQLCKLDVAFRPQGEDSRDAAAPPVVAVLSCHHAFHSSCIEAIYGVAEPSQCIACLDSVKG</sequence>
<feature type="region of interest" description="Disordered" evidence="2">
    <location>
        <begin position="41"/>
        <end position="187"/>
    </location>
</feature>
<reference evidence="4" key="1">
    <citation type="journal article" date="2021" name="bioRxiv">
        <title>Whole Genome Assembly and Annotation of Northern Wild Rice, Zizania palustris L., Supports a Whole Genome Duplication in the Zizania Genus.</title>
        <authorList>
            <person name="Haas M."/>
            <person name="Kono T."/>
            <person name="Macchietto M."/>
            <person name="Millas R."/>
            <person name="McGilp L."/>
            <person name="Shao M."/>
            <person name="Duquette J."/>
            <person name="Hirsch C.N."/>
            <person name="Kimball J."/>
        </authorList>
    </citation>
    <scope>NUCLEOTIDE SEQUENCE</scope>
    <source>
        <tissue evidence="4">Fresh leaf tissue</tissue>
    </source>
</reference>
<evidence type="ECO:0000313" key="5">
    <source>
        <dbReference type="Proteomes" id="UP000729402"/>
    </source>
</evidence>
<protein>
    <recommendedName>
        <fullName evidence="3">RING-type domain-containing protein</fullName>
    </recommendedName>
</protein>
<dbReference type="EMBL" id="JAAALK010000287">
    <property type="protein sequence ID" value="KAG8059155.1"/>
    <property type="molecule type" value="Genomic_DNA"/>
</dbReference>
<dbReference type="PANTHER" id="PTHR31150">
    <property type="entry name" value="EXPRESSED PROTEIN"/>
    <property type="match status" value="1"/>
</dbReference>
<dbReference type="OrthoDB" id="624477at2759"/>
<dbReference type="AlphaFoldDB" id="A0A8J5SA21"/>
<keyword evidence="5" id="KW-1185">Reference proteome</keyword>
<organism evidence="4 5">
    <name type="scientific">Zizania palustris</name>
    <name type="common">Northern wild rice</name>
    <dbReference type="NCBI Taxonomy" id="103762"/>
    <lineage>
        <taxon>Eukaryota</taxon>
        <taxon>Viridiplantae</taxon>
        <taxon>Streptophyta</taxon>
        <taxon>Embryophyta</taxon>
        <taxon>Tracheophyta</taxon>
        <taxon>Spermatophyta</taxon>
        <taxon>Magnoliopsida</taxon>
        <taxon>Liliopsida</taxon>
        <taxon>Poales</taxon>
        <taxon>Poaceae</taxon>
        <taxon>BOP clade</taxon>
        <taxon>Oryzoideae</taxon>
        <taxon>Oryzeae</taxon>
        <taxon>Zizaniinae</taxon>
        <taxon>Zizania</taxon>
    </lineage>
</organism>
<keyword evidence="1" id="KW-0862">Zinc</keyword>
<evidence type="ECO:0000256" key="2">
    <source>
        <dbReference type="SAM" id="MobiDB-lite"/>
    </source>
</evidence>
<dbReference type="PANTHER" id="PTHR31150:SF21">
    <property type="entry name" value="OS02G0794000 PROTEIN"/>
    <property type="match status" value="1"/>
</dbReference>
<keyword evidence="1" id="KW-0479">Metal-binding</keyword>
<comment type="caution">
    <text evidence="4">The sequence shown here is derived from an EMBL/GenBank/DDBJ whole genome shotgun (WGS) entry which is preliminary data.</text>
</comment>
<dbReference type="PROSITE" id="PS50089">
    <property type="entry name" value="ZF_RING_2"/>
    <property type="match status" value="1"/>
</dbReference>
<evidence type="ECO:0000256" key="1">
    <source>
        <dbReference type="PROSITE-ProRule" id="PRU00175"/>
    </source>
</evidence>
<proteinExistence type="predicted"/>
<keyword evidence="1" id="KW-0863">Zinc-finger</keyword>
<dbReference type="Proteomes" id="UP000729402">
    <property type="component" value="Unassembled WGS sequence"/>
</dbReference>
<accession>A0A8J5SA21</accession>
<dbReference type="GO" id="GO:0008270">
    <property type="term" value="F:zinc ion binding"/>
    <property type="evidence" value="ECO:0007669"/>
    <property type="project" value="UniProtKB-KW"/>
</dbReference>
<feature type="domain" description="RING-type" evidence="3">
    <location>
        <begin position="434"/>
        <end position="488"/>
    </location>
</feature>